<keyword evidence="2" id="KW-1185">Reference proteome</keyword>
<dbReference type="OrthoDB" id="517968at2"/>
<dbReference type="InterPro" id="IPR024992">
    <property type="entry name" value="DUF3891"/>
</dbReference>
<accession>A0A558BUF0</accession>
<dbReference type="EMBL" id="VMRJ01000003">
    <property type="protein sequence ID" value="TVT40148.1"/>
    <property type="molecule type" value="Genomic_DNA"/>
</dbReference>
<gene>
    <name evidence="1" type="ORF">FNT36_11675</name>
</gene>
<dbReference type="Proteomes" id="UP000317624">
    <property type="component" value="Unassembled WGS sequence"/>
</dbReference>
<sequence length="251" mass="28037">MIVNPTPTGWQIIYQQAHALLAMQLAWTWPPFLPADRWVGLLAATAQHDDEQAPWHGRGGHHGLTPAGAPANFTQVAFSLEQATGVLHAARFQGRWRSLLTSLHLSTLYEPLRGSEAQTTAFLDELRASQARWTKELRLTKTQVRQAYDLLHWCDRLSLILCRQELPEMGRAVEIYPDPLGTGHRTPHLVRQPAGPGTPVVVSPWPFAPNELVVSVESQELHQLQFRDDAELAAALHQATIQTLSWTLQPA</sequence>
<name>A0A558BUF0_9BACT</name>
<proteinExistence type="predicted"/>
<comment type="caution">
    <text evidence="1">The sequence shown here is derived from an EMBL/GenBank/DDBJ whole genome shotgun (WGS) entry which is preliminary data.</text>
</comment>
<organism evidence="1 2">
    <name type="scientific">Hymenobacter setariae</name>
    <dbReference type="NCBI Taxonomy" id="2594794"/>
    <lineage>
        <taxon>Bacteria</taxon>
        <taxon>Pseudomonadati</taxon>
        <taxon>Bacteroidota</taxon>
        <taxon>Cytophagia</taxon>
        <taxon>Cytophagales</taxon>
        <taxon>Hymenobacteraceae</taxon>
        <taxon>Hymenobacter</taxon>
    </lineage>
</organism>
<dbReference type="AlphaFoldDB" id="A0A558BUF0"/>
<protein>
    <submittedName>
        <fullName evidence="1">DUF3891 family protein</fullName>
    </submittedName>
</protein>
<evidence type="ECO:0000313" key="1">
    <source>
        <dbReference type="EMBL" id="TVT40148.1"/>
    </source>
</evidence>
<evidence type="ECO:0000313" key="2">
    <source>
        <dbReference type="Proteomes" id="UP000317624"/>
    </source>
</evidence>
<dbReference type="Pfam" id="PF13030">
    <property type="entry name" value="DUF3891"/>
    <property type="match status" value="1"/>
</dbReference>
<reference evidence="1 2" key="1">
    <citation type="submission" date="2019-07" db="EMBL/GenBank/DDBJ databases">
        <title>Hymenobacter sp. straun FUR1 Genome sequencing and assembly.</title>
        <authorList>
            <person name="Chhetri G."/>
        </authorList>
    </citation>
    <scope>NUCLEOTIDE SEQUENCE [LARGE SCALE GENOMIC DNA]</scope>
    <source>
        <strain evidence="1 2">Fur1</strain>
    </source>
</reference>